<reference evidence="3" key="2">
    <citation type="submission" date="2023-06" db="EMBL/GenBank/DDBJ databases">
        <authorList>
            <consortium name="Lawrence Berkeley National Laboratory"/>
            <person name="Haridas S."/>
            <person name="Hensen N."/>
            <person name="Bonometti L."/>
            <person name="Westerberg I."/>
            <person name="Brannstrom I.O."/>
            <person name="Guillou S."/>
            <person name="Cros-Aarteil S."/>
            <person name="Calhoun S."/>
            <person name="Kuo A."/>
            <person name="Mondo S."/>
            <person name="Pangilinan J."/>
            <person name="Riley R."/>
            <person name="Labutti K."/>
            <person name="Andreopoulos B."/>
            <person name="Lipzen A."/>
            <person name="Chen C."/>
            <person name="Yanf M."/>
            <person name="Daum C."/>
            <person name="Ng V."/>
            <person name="Clum A."/>
            <person name="Steindorff A."/>
            <person name="Ohm R."/>
            <person name="Martin F."/>
            <person name="Silar P."/>
            <person name="Natvig D."/>
            <person name="Lalanne C."/>
            <person name="Gautier V."/>
            <person name="Ament-Velasquez S.L."/>
            <person name="Kruys A."/>
            <person name="Hutchinson M.I."/>
            <person name="Powell A.J."/>
            <person name="Barry K."/>
            <person name="Miller A.N."/>
            <person name="Grigoriev I.V."/>
            <person name="Debuchy R."/>
            <person name="Gladieux P."/>
            <person name="Thoren M.H."/>
            <person name="Johannesson H."/>
        </authorList>
    </citation>
    <scope>NUCLEOTIDE SEQUENCE</scope>
    <source>
        <strain evidence="3">CBS 314.62</strain>
    </source>
</reference>
<protein>
    <submittedName>
        <fullName evidence="3">Uncharacterized protein</fullName>
    </submittedName>
</protein>
<comment type="caution">
    <text evidence="3">The sequence shown here is derived from an EMBL/GenBank/DDBJ whole genome shotgun (WGS) entry which is preliminary data.</text>
</comment>
<feature type="region of interest" description="Disordered" evidence="1">
    <location>
        <begin position="54"/>
        <end position="74"/>
    </location>
</feature>
<dbReference type="AlphaFoldDB" id="A0AAE1C8C1"/>
<keyword evidence="2" id="KW-0472">Membrane</keyword>
<dbReference type="Proteomes" id="UP001270362">
    <property type="component" value="Unassembled WGS sequence"/>
</dbReference>
<keyword evidence="2" id="KW-0812">Transmembrane</keyword>
<sequence>MTLADAPDRRSPGNAYWWRPDADFAAASPSSSYLTSIGIGIGIGISISISIGSGSGSGSGNSGNGTRQGRGGHKQNLLETATALPEVGVTMASFAPSTLMMRKRCEHIQIESRKRASPAQRRFRPCDRHLQAAWTRTTDISQVGLTGGRATWRTVWDSDALLLLLLLLPTATAIAASILSLLPAARSHRSIILLLQTTLRGASSILYGGPGPGGGSGTLGRTALCPQIWKVNVLTAIIVPFVKSHPRKLRGPSGGGVEGVEGVEGPIGIWDLQTDG</sequence>
<evidence type="ECO:0000313" key="3">
    <source>
        <dbReference type="EMBL" id="KAK3682605.1"/>
    </source>
</evidence>
<evidence type="ECO:0000256" key="2">
    <source>
        <dbReference type="SAM" id="Phobius"/>
    </source>
</evidence>
<keyword evidence="4" id="KW-1185">Reference proteome</keyword>
<dbReference type="EMBL" id="JAULSO010000005">
    <property type="protein sequence ID" value="KAK3682605.1"/>
    <property type="molecule type" value="Genomic_DNA"/>
</dbReference>
<accession>A0AAE1C8C1</accession>
<evidence type="ECO:0000256" key="1">
    <source>
        <dbReference type="SAM" id="MobiDB-lite"/>
    </source>
</evidence>
<organism evidence="3 4">
    <name type="scientific">Podospora appendiculata</name>
    <dbReference type="NCBI Taxonomy" id="314037"/>
    <lineage>
        <taxon>Eukaryota</taxon>
        <taxon>Fungi</taxon>
        <taxon>Dikarya</taxon>
        <taxon>Ascomycota</taxon>
        <taxon>Pezizomycotina</taxon>
        <taxon>Sordariomycetes</taxon>
        <taxon>Sordariomycetidae</taxon>
        <taxon>Sordariales</taxon>
        <taxon>Podosporaceae</taxon>
        <taxon>Podospora</taxon>
    </lineage>
</organism>
<proteinExistence type="predicted"/>
<name>A0AAE1C8C1_9PEZI</name>
<feature type="transmembrane region" description="Helical" evidence="2">
    <location>
        <begin position="160"/>
        <end position="182"/>
    </location>
</feature>
<reference evidence="3" key="1">
    <citation type="journal article" date="2023" name="Mol. Phylogenet. Evol.">
        <title>Genome-scale phylogeny and comparative genomics of the fungal order Sordariales.</title>
        <authorList>
            <person name="Hensen N."/>
            <person name="Bonometti L."/>
            <person name="Westerberg I."/>
            <person name="Brannstrom I.O."/>
            <person name="Guillou S."/>
            <person name="Cros-Aarteil S."/>
            <person name="Calhoun S."/>
            <person name="Haridas S."/>
            <person name="Kuo A."/>
            <person name="Mondo S."/>
            <person name="Pangilinan J."/>
            <person name="Riley R."/>
            <person name="LaButti K."/>
            <person name="Andreopoulos B."/>
            <person name="Lipzen A."/>
            <person name="Chen C."/>
            <person name="Yan M."/>
            <person name="Daum C."/>
            <person name="Ng V."/>
            <person name="Clum A."/>
            <person name="Steindorff A."/>
            <person name="Ohm R.A."/>
            <person name="Martin F."/>
            <person name="Silar P."/>
            <person name="Natvig D.O."/>
            <person name="Lalanne C."/>
            <person name="Gautier V."/>
            <person name="Ament-Velasquez S.L."/>
            <person name="Kruys A."/>
            <person name="Hutchinson M.I."/>
            <person name="Powell A.J."/>
            <person name="Barry K."/>
            <person name="Miller A.N."/>
            <person name="Grigoriev I.V."/>
            <person name="Debuchy R."/>
            <person name="Gladieux P."/>
            <person name="Hiltunen Thoren M."/>
            <person name="Johannesson H."/>
        </authorList>
    </citation>
    <scope>NUCLEOTIDE SEQUENCE</scope>
    <source>
        <strain evidence="3">CBS 314.62</strain>
    </source>
</reference>
<evidence type="ECO:0000313" key="4">
    <source>
        <dbReference type="Proteomes" id="UP001270362"/>
    </source>
</evidence>
<feature type="compositionally biased region" description="Gly residues" evidence="1">
    <location>
        <begin position="54"/>
        <end position="69"/>
    </location>
</feature>
<keyword evidence="2" id="KW-1133">Transmembrane helix</keyword>
<gene>
    <name evidence="3" type="ORF">B0T22DRAFT_539643</name>
</gene>